<feature type="transmembrane region" description="Helical" evidence="8">
    <location>
        <begin position="280"/>
        <end position="300"/>
    </location>
</feature>
<feature type="transmembrane region" description="Helical" evidence="8">
    <location>
        <begin position="125"/>
        <end position="150"/>
    </location>
</feature>
<name>A0A1H4L6V5_9HYPH</name>
<feature type="domain" description="ABC transmembrane type-1" evidence="9">
    <location>
        <begin position="88"/>
        <end position="296"/>
    </location>
</feature>
<reference evidence="11" key="1">
    <citation type="submission" date="2016-10" db="EMBL/GenBank/DDBJ databases">
        <authorList>
            <person name="Varghese N."/>
            <person name="Submissions S."/>
        </authorList>
    </citation>
    <scope>NUCLEOTIDE SEQUENCE [LARGE SCALE GENOMIC DNA]</scope>
    <source>
        <strain evidence="11">ES.061</strain>
    </source>
</reference>
<evidence type="ECO:0000259" key="9">
    <source>
        <dbReference type="PROSITE" id="PS50928"/>
    </source>
</evidence>
<dbReference type="RefSeq" id="WP_090329109.1">
    <property type="nucleotide sequence ID" value="NZ_FNSL01000001.1"/>
</dbReference>
<dbReference type="Proteomes" id="UP000199064">
    <property type="component" value="Unassembled WGS sequence"/>
</dbReference>
<evidence type="ECO:0000256" key="2">
    <source>
        <dbReference type="ARBA" id="ARBA00007069"/>
    </source>
</evidence>
<keyword evidence="5 8" id="KW-0812">Transmembrane</keyword>
<dbReference type="CDD" id="cd06261">
    <property type="entry name" value="TM_PBP2"/>
    <property type="match status" value="1"/>
</dbReference>
<dbReference type="Gene3D" id="1.10.3720.10">
    <property type="entry name" value="MetI-like"/>
    <property type="match status" value="1"/>
</dbReference>
<keyword evidence="4" id="KW-1003">Cell membrane</keyword>
<protein>
    <submittedName>
        <fullName evidence="10">Spermidine/putrescine transport system permease protein</fullName>
    </submittedName>
</protein>
<dbReference type="GO" id="GO:0005886">
    <property type="term" value="C:plasma membrane"/>
    <property type="evidence" value="ECO:0007669"/>
    <property type="project" value="UniProtKB-SubCell"/>
</dbReference>
<dbReference type="InterPro" id="IPR035906">
    <property type="entry name" value="MetI-like_sf"/>
</dbReference>
<feature type="transmembrane region" description="Helical" evidence="8">
    <location>
        <begin position="29"/>
        <end position="53"/>
    </location>
</feature>
<dbReference type="PANTHER" id="PTHR42929:SF1">
    <property type="entry name" value="INNER MEMBRANE ABC TRANSPORTER PERMEASE PROTEIN YDCU-RELATED"/>
    <property type="match status" value="1"/>
</dbReference>
<evidence type="ECO:0000256" key="7">
    <source>
        <dbReference type="ARBA" id="ARBA00023136"/>
    </source>
</evidence>
<dbReference type="GO" id="GO:0055085">
    <property type="term" value="P:transmembrane transport"/>
    <property type="evidence" value="ECO:0007669"/>
    <property type="project" value="InterPro"/>
</dbReference>
<organism evidence="10 11">
    <name type="scientific">Nitratireductor aquibiodomus</name>
    <dbReference type="NCBI Taxonomy" id="204799"/>
    <lineage>
        <taxon>Bacteria</taxon>
        <taxon>Pseudomonadati</taxon>
        <taxon>Pseudomonadota</taxon>
        <taxon>Alphaproteobacteria</taxon>
        <taxon>Hyphomicrobiales</taxon>
        <taxon>Phyllobacteriaceae</taxon>
        <taxon>Nitratireductor</taxon>
    </lineage>
</organism>
<dbReference type="PROSITE" id="PS50928">
    <property type="entry name" value="ABC_TM1"/>
    <property type="match status" value="1"/>
</dbReference>
<evidence type="ECO:0000313" key="10">
    <source>
        <dbReference type="EMBL" id="SEB65912.1"/>
    </source>
</evidence>
<dbReference type="SUPFAM" id="SSF161098">
    <property type="entry name" value="MetI-like"/>
    <property type="match status" value="1"/>
</dbReference>
<evidence type="ECO:0000313" key="11">
    <source>
        <dbReference type="Proteomes" id="UP000199064"/>
    </source>
</evidence>
<evidence type="ECO:0000256" key="6">
    <source>
        <dbReference type="ARBA" id="ARBA00022989"/>
    </source>
</evidence>
<evidence type="ECO:0000256" key="4">
    <source>
        <dbReference type="ARBA" id="ARBA00022475"/>
    </source>
</evidence>
<gene>
    <name evidence="10" type="ORF">SAMN05216452_2651</name>
</gene>
<evidence type="ECO:0000256" key="3">
    <source>
        <dbReference type="ARBA" id="ARBA00022448"/>
    </source>
</evidence>
<keyword evidence="3 8" id="KW-0813">Transport</keyword>
<feature type="transmembrane region" description="Helical" evidence="8">
    <location>
        <begin position="230"/>
        <end position="248"/>
    </location>
</feature>
<evidence type="ECO:0000256" key="1">
    <source>
        <dbReference type="ARBA" id="ARBA00004651"/>
    </source>
</evidence>
<dbReference type="PANTHER" id="PTHR42929">
    <property type="entry name" value="INNER MEMBRANE ABC TRANSPORTER PERMEASE PROTEIN YDCU-RELATED-RELATED"/>
    <property type="match status" value="1"/>
</dbReference>
<keyword evidence="11" id="KW-1185">Reference proteome</keyword>
<sequence>MTRLLIHLRRYSVYRGLTDLYARSPMARVLIVCIVPLLWIIGTTVAPLAQMVLVSFYESFPVREGEAARWTLANYASFFERPLYLTAFMRSFVFATVVTLLTLLVVFPIAYYIAKVAPRGRRTRLLLLVIAPFWVSEIIRSFAWIVMLANRGAVNSFFSFIGMPGTPVELLYNNFSLTIGVIYLTSLYMLLPLYAALEKIDDNVLEAAANLGAPAWRRFLRIVLPLSRDGVVAGCSLVFLLVIGLYAMPQLLGGPGNTLFATTIGQIFAKAGASWPQGSAFSIILTGAALAYVGLFVAIFQRRGRGRA</sequence>
<keyword evidence="7 8" id="KW-0472">Membrane</keyword>
<keyword evidence="6 8" id="KW-1133">Transmembrane helix</keyword>
<dbReference type="AlphaFoldDB" id="A0A1H4L6V5"/>
<comment type="subcellular location">
    <subcellularLocation>
        <location evidence="1 8">Cell membrane</location>
        <topology evidence="1 8">Multi-pass membrane protein</topology>
    </subcellularLocation>
</comment>
<accession>A0A1H4L6V5</accession>
<evidence type="ECO:0000256" key="5">
    <source>
        <dbReference type="ARBA" id="ARBA00022692"/>
    </source>
</evidence>
<feature type="transmembrane region" description="Helical" evidence="8">
    <location>
        <begin position="92"/>
        <end position="113"/>
    </location>
</feature>
<proteinExistence type="inferred from homology"/>
<dbReference type="InterPro" id="IPR000515">
    <property type="entry name" value="MetI-like"/>
</dbReference>
<evidence type="ECO:0000256" key="8">
    <source>
        <dbReference type="RuleBase" id="RU363032"/>
    </source>
</evidence>
<feature type="transmembrane region" description="Helical" evidence="8">
    <location>
        <begin position="170"/>
        <end position="191"/>
    </location>
</feature>
<comment type="similarity">
    <text evidence="2">Belongs to the binding-protein-dependent transport system permease family. CysTW subfamily.</text>
</comment>
<dbReference type="Pfam" id="PF00528">
    <property type="entry name" value="BPD_transp_1"/>
    <property type="match status" value="1"/>
</dbReference>
<dbReference type="EMBL" id="FNSL01000001">
    <property type="protein sequence ID" value="SEB65912.1"/>
    <property type="molecule type" value="Genomic_DNA"/>
</dbReference>